<accession>S9XH44</accession>
<dbReference type="HOGENOM" id="CLU_2759252_0_0_1"/>
<proteinExistence type="predicted"/>
<dbReference type="Pfam" id="PF17237">
    <property type="entry name" value="Emr1"/>
    <property type="match status" value="1"/>
</dbReference>
<dbReference type="Proteomes" id="UP000015464">
    <property type="component" value="Unassembled WGS sequence"/>
</dbReference>
<dbReference type="GO" id="GO:0005739">
    <property type="term" value="C:mitochondrion"/>
    <property type="evidence" value="ECO:0007669"/>
    <property type="project" value="GOC"/>
</dbReference>
<sequence>MLPNLRRIFASFRTEKEERSYSRTAFVSQEEITYFIHCSLIVLPVTRKEFPKFRSELKIKKKNLVFYDSV</sequence>
<organism evidence="1 2">
    <name type="scientific">Schizosaccharomyces cryophilus (strain OY26 / ATCC MYA-4695 / CBS 11777 / NBRC 106824 / NRRL Y48691)</name>
    <name type="common">Fission yeast</name>
    <dbReference type="NCBI Taxonomy" id="653667"/>
    <lineage>
        <taxon>Eukaryota</taxon>
        <taxon>Fungi</taxon>
        <taxon>Dikarya</taxon>
        <taxon>Ascomycota</taxon>
        <taxon>Taphrinomycotina</taxon>
        <taxon>Schizosaccharomycetes</taxon>
        <taxon>Schizosaccharomycetales</taxon>
        <taxon>Schizosaccharomycetaceae</taxon>
        <taxon>Schizosaccharomyces</taxon>
    </lineage>
</organism>
<gene>
    <name evidence="1" type="ORF">SPOG_04719</name>
</gene>
<dbReference type="AlphaFoldDB" id="S9XH44"/>
<dbReference type="OrthoDB" id="2122015at2759"/>
<dbReference type="InterPro" id="IPR035195">
    <property type="entry name" value="Emr1"/>
</dbReference>
<protein>
    <submittedName>
        <fullName evidence="1">Fungal protein</fullName>
    </submittedName>
</protein>
<dbReference type="GO" id="GO:0007008">
    <property type="term" value="P:outer mitochondrial membrane organization"/>
    <property type="evidence" value="ECO:0007669"/>
    <property type="project" value="InterPro"/>
</dbReference>
<evidence type="ECO:0000313" key="2">
    <source>
        <dbReference type="Proteomes" id="UP000015464"/>
    </source>
</evidence>
<evidence type="ECO:0000313" key="1">
    <source>
        <dbReference type="EMBL" id="EPY52991.1"/>
    </source>
</evidence>
<dbReference type="RefSeq" id="XP_013022864.1">
    <property type="nucleotide sequence ID" value="XM_013167410.1"/>
</dbReference>
<dbReference type="GeneID" id="25039032"/>
<reference evidence="1 2" key="1">
    <citation type="journal article" date="2011" name="Science">
        <title>Comparative functional genomics of the fission yeasts.</title>
        <authorList>
            <person name="Rhind N."/>
            <person name="Chen Z."/>
            <person name="Yassour M."/>
            <person name="Thompson D.A."/>
            <person name="Haas B.J."/>
            <person name="Habib N."/>
            <person name="Wapinski I."/>
            <person name="Roy S."/>
            <person name="Lin M.F."/>
            <person name="Heiman D.I."/>
            <person name="Young S.K."/>
            <person name="Furuya K."/>
            <person name="Guo Y."/>
            <person name="Pidoux A."/>
            <person name="Chen H.M."/>
            <person name="Robbertse B."/>
            <person name="Goldberg J.M."/>
            <person name="Aoki K."/>
            <person name="Bayne E.H."/>
            <person name="Berlin A.M."/>
            <person name="Desjardins C.A."/>
            <person name="Dobbs E."/>
            <person name="Dukaj L."/>
            <person name="Fan L."/>
            <person name="FitzGerald M.G."/>
            <person name="French C."/>
            <person name="Gujja S."/>
            <person name="Hansen K."/>
            <person name="Keifenheim D."/>
            <person name="Levin J.Z."/>
            <person name="Mosher R.A."/>
            <person name="Mueller C.A."/>
            <person name="Pfiffner J."/>
            <person name="Priest M."/>
            <person name="Russ C."/>
            <person name="Smialowska A."/>
            <person name="Swoboda P."/>
            <person name="Sykes S.M."/>
            <person name="Vaughn M."/>
            <person name="Vengrova S."/>
            <person name="Yoder R."/>
            <person name="Zeng Q."/>
            <person name="Allshire R."/>
            <person name="Baulcombe D."/>
            <person name="Birren B.W."/>
            <person name="Brown W."/>
            <person name="Ekwall K."/>
            <person name="Kellis M."/>
            <person name="Leatherwood J."/>
            <person name="Levin H."/>
            <person name="Margalit H."/>
            <person name="Martienssen R."/>
            <person name="Nieduszynski C.A."/>
            <person name="Spatafora J.W."/>
            <person name="Friedman N."/>
            <person name="Dalgaard J.Z."/>
            <person name="Baumann P."/>
            <person name="Niki H."/>
            <person name="Regev A."/>
            <person name="Nusbaum C."/>
        </authorList>
    </citation>
    <scope>NUCLEOTIDE SEQUENCE [LARGE SCALE GENOMIC DNA]</scope>
    <source>
        <strain evidence="2">OY26 / ATCC MYA-4695 / CBS 11777 / NBRC 106824 / NRRL Y48691</strain>
    </source>
</reference>
<keyword evidence="2" id="KW-1185">Reference proteome</keyword>
<dbReference type="EMBL" id="KE546989">
    <property type="protein sequence ID" value="EPY52991.1"/>
    <property type="molecule type" value="Genomic_DNA"/>
</dbReference>
<name>S9XH44_SCHCR</name>